<feature type="region of interest" description="Disordered" evidence="1">
    <location>
        <begin position="474"/>
        <end position="495"/>
    </location>
</feature>
<dbReference type="OrthoDB" id="24630at2759"/>
<reference evidence="3 4" key="1">
    <citation type="submission" date="2020-11" db="EMBL/GenBank/DDBJ databases">
        <title>Kefir isolates.</title>
        <authorList>
            <person name="Marcisauskas S."/>
            <person name="Kim Y."/>
            <person name="Blasche S."/>
        </authorList>
    </citation>
    <scope>NUCLEOTIDE SEQUENCE [LARGE SCALE GENOMIC DNA]</scope>
    <source>
        <strain evidence="3 4">KR</strain>
    </source>
</reference>
<proteinExistence type="predicted"/>
<feature type="region of interest" description="Disordered" evidence="1">
    <location>
        <begin position="19"/>
        <end position="39"/>
    </location>
</feature>
<evidence type="ECO:0000259" key="2">
    <source>
        <dbReference type="Pfam" id="PF12735"/>
    </source>
</evidence>
<dbReference type="EMBL" id="PUHQ01000140">
    <property type="protein sequence ID" value="KAG0654735.1"/>
    <property type="molecule type" value="Genomic_DNA"/>
</dbReference>
<evidence type="ECO:0000313" key="3">
    <source>
        <dbReference type="EMBL" id="KAG0654735.1"/>
    </source>
</evidence>
<feature type="compositionally biased region" description="Polar residues" evidence="1">
    <location>
        <begin position="755"/>
        <end position="764"/>
    </location>
</feature>
<dbReference type="AlphaFoldDB" id="A0A9P7B2D2"/>
<name>A0A9P7B2D2_RHOMI</name>
<dbReference type="InterPro" id="IPR055420">
    <property type="entry name" value="IgD3_Trs65"/>
</dbReference>
<feature type="compositionally biased region" description="Low complexity" evidence="1">
    <location>
        <begin position="604"/>
        <end position="617"/>
    </location>
</feature>
<feature type="compositionally biased region" description="Polar residues" evidence="1">
    <location>
        <begin position="632"/>
        <end position="641"/>
    </location>
</feature>
<dbReference type="PANTHER" id="PTHR28159:SF1">
    <property type="entry name" value="TRAFFICKING PROTEIN PARTICLE COMPLEX II-SPECIFIC SUBUNIT 65"/>
    <property type="match status" value="1"/>
</dbReference>
<keyword evidence="4" id="KW-1185">Reference proteome</keyword>
<dbReference type="Pfam" id="PF12735">
    <property type="entry name" value="IgD3_Trs65"/>
    <property type="match status" value="1"/>
</dbReference>
<dbReference type="GO" id="GO:0005802">
    <property type="term" value="C:trans-Golgi network"/>
    <property type="evidence" value="ECO:0007669"/>
    <property type="project" value="TreeGrafter"/>
</dbReference>
<evidence type="ECO:0000313" key="4">
    <source>
        <dbReference type="Proteomes" id="UP000777482"/>
    </source>
</evidence>
<dbReference type="GO" id="GO:1990071">
    <property type="term" value="C:TRAPPII protein complex"/>
    <property type="evidence" value="ECO:0007669"/>
    <property type="project" value="InterPro"/>
</dbReference>
<comment type="caution">
    <text evidence="3">The sequence shown here is derived from an EMBL/GenBank/DDBJ whole genome shotgun (WGS) entry which is preliminary data.</text>
</comment>
<dbReference type="GO" id="GO:0006891">
    <property type="term" value="P:intra-Golgi vesicle-mediated transport"/>
    <property type="evidence" value="ECO:0007669"/>
    <property type="project" value="InterPro"/>
</dbReference>
<evidence type="ECO:0000256" key="1">
    <source>
        <dbReference type="SAM" id="MobiDB-lite"/>
    </source>
</evidence>
<dbReference type="PANTHER" id="PTHR28159">
    <property type="entry name" value="TRAFFICKING PROTEIN PARTICLE COMPLEX II-SPECIFIC SUBUNIT 65"/>
    <property type="match status" value="1"/>
</dbReference>
<dbReference type="Proteomes" id="UP000777482">
    <property type="component" value="Unassembled WGS sequence"/>
</dbReference>
<sequence length="939" mass="99111">MTTLASLLSGASLEVVVPSPSDLAAPPPSNLDHDSTLGPQAEHVDGWARELLGRTPRTSLYRDELVDVYLALSIPDPENNLARHDVESALVRARQEGHLTAQLELRLDGPCFTTSASTRRTGSLAFPALRVETEAYTFVPRGAADASASEKSFTSKRWWLARVDARYVVLWHFAGRPRGMHGAREAEAAFEGRVRLSHDCPLSQTASGAQDDVYMDEDVFAKYWISIPAYSTADRHGSSAVPACTRLDGADSALLPTPLLRTSELTLPVISPLSVDMRVIPSPLGDGAILAIEIASAGEACDIVGLQVRVDARANHSPGAAGIPPIEARPYGATGGNGSQHLPDADRRLRLAARDRFARLFSLRVSALASEGPDRGSVSSRDLEPLPIEVMTSPSQQFNLRFGDDAESNRHRAAHPRMASTSSTESPYRITVAVSFRMQSLPATVICSEWHNDLDSACIARDAPRPLTATFHGGSSLPPILPKRQHPSTVSSNLPPSPHAAAIALISARGAAPSQSRHARDSPDTTACQAFAGSYQYTRKGLASSAAATVVDGVFSDARTAPRPTSVSATMAAPQPRTPSFTGSASPGPSTLATTGPKRFFSLPPAASASTASMPSIPNLPPRIRTGDLPPNSGTKSSSLPFTPVAAEAPARPTNFHRKSWMNGLVSKSPAPSSENLPMSHGETQAAHRQSFARSDSISASPNRGTSWDGEPDPTPTPRVGGRDVVAAKDRSKVLVSVSLVPLRKAKSRRPLPTLHTSSASTLDAPTGGDGLSSSPTSPFPPHRIATVPPAQSPTWSSSAGSMAGVPNVVNSSPNVAASATMTGAHDPIPPKLHQSPRVNVLDIFLVDVFVLNQTNTVKHYLVRAPPAGRGGPSAVSLGVVPLETDIEIGPLAPDSCAACALRFLALRSGSHEIERIQLVDLAEGTEMVLEKPVIVVVE</sequence>
<feature type="region of interest" description="Disordered" evidence="1">
    <location>
        <begin position="664"/>
        <end position="726"/>
    </location>
</feature>
<organism evidence="3 4">
    <name type="scientific">Rhodotorula mucilaginosa</name>
    <name type="common">Yeast</name>
    <name type="synonym">Rhodotorula rubra</name>
    <dbReference type="NCBI Taxonomy" id="5537"/>
    <lineage>
        <taxon>Eukaryota</taxon>
        <taxon>Fungi</taxon>
        <taxon>Dikarya</taxon>
        <taxon>Basidiomycota</taxon>
        <taxon>Pucciniomycotina</taxon>
        <taxon>Microbotryomycetes</taxon>
        <taxon>Sporidiobolales</taxon>
        <taxon>Sporidiobolaceae</taxon>
        <taxon>Rhodotorula</taxon>
    </lineage>
</organism>
<feature type="region of interest" description="Disordered" evidence="1">
    <location>
        <begin position="749"/>
        <end position="800"/>
    </location>
</feature>
<gene>
    <name evidence="3" type="ORF">C6P46_001523</name>
</gene>
<protein>
    <recommendedName>
        <fullName evidence="2">Trafficking protein particle complex II-specific subunit 65 IgD3 domain-containing protein</fullName>
    </recommendedName>
</protein>
<feature type="compositionally biased region" description="Polar residues" evidence="1">
    <location>
        <begin position="578"/>
        <end position="594"/>
    </location>
</feature>
<dbReference type="InterPro" id="IPR024662">
    <property type="entry name" value="Trs65"/>
</dbReference>
<feature type="region of interest" description="Disordered" evidence="1">
    <location>
        <begin position="559"/>
        <end position="644"/>
    </location>
</feature>
<feature type="compositionally biased region" description="Polar residues" evidence="1">
    <location>
        <begin position="692"/>
        <end position="706"/>
    </location>
</feature>
<feature type="domain" description="Trafficking protein particle complex II-specific subunit 65 IgD3" evidence="2">
    <location>
        <begin position="879"/>
        <end position="928"/>
    </location>
</feature>
<accession>A0A9P7B2D2</accession>